<dbReference type="InterPro" id="IPR002586">
    <property type="entry name" value="CobQ/CobB/MinD/ParA_Nub-bd_dom"/>
</dbReference>
<dbReference type="InterPro" id="IPR027417">
    <property type="entry name" value="P-loop_NTPase"/>
</dbReference>
<dbReference type="PANTHER" id="PTHR43384">
    <property type="entry name" value="SEPTUM SITE-DETERMINING PROTEIN MIND HOMOLOG, CHLOROPLASTIC-RELATED"/>
    <property type="match status" value="1"/>
</dbReference>
<feature type="compositionally biased region" description="Basic residues" evidence="3">
    <location>
        <begin position="1"/>
        <end position="10"/>
    </location>
</feature>
<reference evidence="5" key="1">
    <citation type="submission" date="2013-11" db="EMBL/GenBank/DDBJ databases">
        <title>Comparative genomics of Ignicoccus.</title>
        <authorList>
            <person name="Podar M."/>
        </authorList>
    </citation>
    <scope>NUCLEOTIDE SEQUENCE</scope>
    <source>
        <strain evidence="5">DSM 13166</strain>
    </source>
</reference>
<protein>
    <recommendedName>
        <fullName evidence="4">CobQ/CobB/MinD/ParA nucleotide binding domain-containing protein</fullName>
    </recommendedName>
</protein>
<evidence type="ECO:0000313" key="6">
    <source>
        <dbReference type="Proteomes" id="UP001063698"/>
    </source>
</evidence>
<keyword evidence="2" id="KW-0067">ATP-binding</keyword>
<feature type="domain" description="CobQ/CobB/MinD/ParA nucleotide binding" evidence="4">
    <location>
        <begin position="24"/>
        <end position="264"/>
    </location>
</feature>
<dbReference type="GO" id="GO:0005524">
    <property type="term" value="F:ATP binding"/>
    <property type="evidence" value="ECO:0007669"/>
    <property type="project" value="UniProtKB-KW"/>
</dbReference>
<evidence type="ECO:0000256" key="2">
    <source>
        <dbReference type="ARBA" id="ARBA00022840"/>
    </source>
</evidence>
<dbReference type="GO" id="GO:0051782">
    <property type="term" value="P:negative regulation of cell division"/>
    <property type="evidence" value="ECO:0007669"/>
    <property type="project" value="TreeGrafter"/>
</dbReference>
<name>A0A977KAL1_9CREN</name>
<evidence type="ECO:0000256" key="1">
    <source>
        <dbReference type="ARBA" id="ARBA00022741"/>
    </source>
</evidence>
<feature type="region of interest" description="Disordered" evidence="3">
    <location>
        <begin position="1"/>
        <end position="21"/>
    </location>
</feature>
<dbReference type="SUPFAM" id="SSF52540">
    <property type="entry name" value="P-loop containing nucleoside triphosphate hydrolases"/>
    <property type="match status" value="1"/>
</dbReference>
<gene>
    <name evidence="5" type="ORF">IPA_01995</name>
</gene>
<dbReference type="GO" id="GO:0009898">
    <property type="term" value="C:cytoplasmic side of plasma membrane"/>
    <property type="evidence" value="ECO:0007669"/>
    <property type="project" value="TreeGrafter"/>
</dbReference>
<sequence length="304" mass="33249">MPLFGRKKASKKEEKHIEPPPNSIGIVGFKGGVGKTATAIELSFLVARRGMTPSLIDWDPYNARATIRILGSNWEVPCGAWDYVAGDCSKGPSEAAIRVKVKREEGGKPLNLFLSPPTRTYGAVTDKILEALGNPDYPKRAERANELARYMGNIGDIVFNDFQVPSWMGLQAFKEIVDVTSRWLIVVVDHLPQSFQQTEHLTKMLFPNKVLALIVSKVPPALLANPQENKTIMANAKKLQNSIGAKVLAIVPFDAALYDQTTRGAAASVAASKDPSKVRSLRILNRLLNVIIDEVLKNKPGVGI</sequence>
<keyword evidence="6" id="KW-1185">Reference proteome</keyword>
<evidence type="ECO:0000259" key="4">
    <source>
        <dbReference type="Pfam" id="PF01656"/>
    </source>
</evidence>
<keyword evidence="1" id="KW-0547">Nucleotide-binding</keyword>
<dbReference type="GO" id="GO:0016887">
    <property type="term" value="F:ATP hydrolysis activity"/>
    <property type="evidence" value="ECO:0007669"/>
    <property type="project" value="TreeGrafter"/>
</dbReference>
<evidence type="ECO:0000313" key="5">
    <source>
        <dbReference type="EMBL" id="UXD22129.1"/>
    </source>
</evidence>
<proteinExistence type="predicted"/>
<dbReference type="GO" id="GO:0005829">
    <property type="term" value="C:cytosol"/>
    <property type="evidence" value="ECO:0007669"/>
    <property type="project" value="TreeGrafter"/>
</dbReference>
<dbReference type="AlphaFoldDB" id="A0A977KAL1"/>
<dbReference type="Pfam" id="PF01656">
    <property type="entry name" value="CbiA"/>
    <property type="match status" value="1"/>
</dbReference>
<dbReference type="EMBL" id="CP006868">
    <property type="protein sequence ID" value="UXD22129.1"/>
    <property type="molecule type" value="Genomic_DNA"/>
</dbReference>
<dbReference type="Proteomes" id="UP001063698">
    <property type="component" value="Chromosome"/>
</dbReference>
<dbReference type="KEGG" id="ipc:IPA_01995"/>
<accession>A0A977KAL1</accession>
<dbReference type="PANTHER" id="PTHR43384:SF6">
    <property type="entry name" value="SEPTUM SITE-DETERMINING PROTEIN MIND HOMOLOG, CHLOROPLASTIC"/>
    <property type="match status" value="1"/>
</dbReference>
<dbReference type="InterPro" id="IPR050625">
    <property type="entry name" value="ParA/MinD_ATPase"/>
</dbReference>
<organism evidence="5 6">
    <name type="scientific">Ignicoccus pacificus DSM 13166</name>
    <dbReference type="NCBI Taxonomy" id="940294"/>
    <lineage>
        <taxon>Archaea</taxon>
        <taxon>Thermoproteota</taxon>
        <taxon>Thermoprotei</taxon>
        <taxon>Desulfurococcales</taxon>
        <taxon>Desulfurococcaceae</taxon>
        <taxon>Ignicoccus</taxon>
    </lineage>
</organism>
<dbReference type="Gene3D" id="3.40.50.300">
    <property type="entry name" value="P-loop containing nucleotide triphosphate hydrolases"/>
    <property type="match status" value="1"/>
</dbReference>
<evidence type="ECO:0000256" key="3">
    <source>
        <dbReference type="SAM" id="MobiDB-lite"/>
    </source>
</evidence>